<reference evidence="2" key="1">
    <citation type="journal article" date="2021" name="Proc. Natl. Acad. Sci. U.S.A.">
        <title>A Catalog of Tens of Thousands of Viruses from Human Metagenomes Reveals Hidden Associations with Chronic Diseases.</title>
        <authorList>
            <person name="Tisza M.J."/>
            <person name="Buck C.B."/>
        </authorList>
    </citation>
    <scope>NUCLEOTIDE SEQUENCE</scope>
    <source>
        <strain evidence="2">CtrCv3</strain>
    </source>
</reference>
<sequence length="234" mass="24990">MSLTDGGIQPTMPVTPTGVNNGGWGGFGGDGWWIILFFIVLFGWGGNGFGGSRGGVTDGYILASDFANIERKLDGVNNGLCDGFFAQAQLINGVQQNVSNGFMSAELSRANQQSSLMAQLFQMQMQSQECCCENRAAVAQVRYDMATQGCETRNTVQNAARDIIDNANGNSKAILDFLVQSKMRDLESENQSLKLAASQAAQNSYLVSALRPSPIPAYQVANPYCCSYGCGCSA</sequence>
<accession>A0A8S5SCQ9</accession>
<protein>
    <submittedName>
        <fullName evidence="2">Uncharacterized protein</fullName>
    </submittedName>
</protein>
<keyword evidence="1" id="KW-0812">Transmembrane</keyword>
<dbReference type="EMBL" id="BK032572">
    <property type="protein sequence ID" value="DAF48712.1"/>
    <property type="molecule type" value="Genomic_DNA"/>
</dbReference>
<feature type="transmembrane region" description="Helical" evidence="1">
    <location>
        <begin position="31"/>
        <end position="50"/>
    </location>
</feature>
<organism evidence="2">
    <name type="scientific">Siphoviridae sp. ctrCv3</name>
    <dbReference type="NCBI Taxonomy" id="2827954"/>
    <lineage>
        <taxon>Viruses</taxon>
        <taxon>Duplodnaviria</taxon>
        <taxon>Heunggongvirae</taxon>
        <taxon>Uroviricota</taxon>
        <taxon>Caudoviricetes</taxon>
    </lineage>
</organism>
<evidence type="ECO:0000313" key="2">
    <source>
        <dbReference type="EMBL" id="DAF48712.1"/>
    </source>
</evidence>
<proteinExistence type="predicted"/>
<keyword evidence="1" id="KW-0472">Membrane</keyword>
<evidence type="ECO:0000256" key="1">
    <source>
        <dbReference type="SAM" id="Phobius"/>
    </source>
</evidence>
<keyword evidence="1" id="KW-1133">Transmembrane helix</keyword>
<name>A0A8S5SCQ9_9CAUD</name>